<dbReference type="PANTHER" id="PTHR13872:SF41">
    <property type="entry name" value="DOLICHYL-DIPHOSPHOOLIGOSACCHARIDE--PROTEIN GLYCOTRANSFERASE"/>
    <property type="match status" value="1"/>
</dbReference>
<evidence type="ECO:0000256" key="16">
    <source>
        <dbReference type="SAM" id="Phobius"/>
    </source>
</evidence>
<reference evidence="18" key="3">
    <citation type="submission" date="2022-06" db="UniProtKB">
        <authorList>
            <consortium name="EnsemblPlants"/>
        </authorList>
    </citation>
    <scope>IDENTIFICATION</scope>
</reference>
<feature type="domain" description="Oligosaccharyl transferase STT3 N-terminal" evidence="17">
    <location>
        <begin position="27"/>
        <end position="67"/>
    </location>
</feature>
<dbReference type="Pfam" id="PF02516">
    <property type="entry name" value="STT3"/>
    <property type="match status" value="1"/>
</dbReference>
<gene>
    <name evidence="18" type="primary">LOC125544629</name>
</gene>
<keyword evidence="19" id="KW-1185">Reference proteome</keyword>
<keyword evidence="12 16" id="KW-1133">Transmembrane helix</keyword>
<evidence type="ECO:0000256" key="8">
    <source>
        <dbReference type="ARBA" id="ARBA00022679"/>
    </source>
</evidence>
<evidence type="ECO:0000256" key="14">
    <source>
        <dbReference type="ARBA" id="ARBA00023211"/>
    </source>
</evidence>
<evidence type="ECO:0000256" key="6">
    <source>
        <dbReference type="ARBA" id="ARBA00012605"/>
    </source>
</evidence>
<evidence type="ECO:0000256" key="2">
    <source>
        <dbReference type="ARBA" id="ARBA00001946"/>
    </source>
</evidence>
<sequence length="87" mass="9177">MAELEAGSICMAAGGGGRLRNALSGVLCAFTLLLIGVLAFSIRLFSVIKYESVIHEFDPYFNYRVTQVSFGGVALLPTVRCSGACGV</sequence>
<evidence type="ECO:0000256" key="4">
    <source>
        <dbReference type="ARBA" id="ARBA00004922"/>
    </source>
</evidence>
<dbReference type="GO" id="GO:0012505">
    <property type="term" value="C:endomembrane system"/>
    <property type="evidence" value="ECO:0007669"/>
    <property type="project" value="UniProtKB-SubCell"/>
</dbReference>
<evidence type="ECO:0000256" key="9">
    <source>
        <dbReference type="ARBA" id="ARBA00022692"/>
    </source>
</evidence>
<keyword evidence="13 16" id="KW-0472">Membrane</keyword>
<evidence type="ECO:0000256" key="7">
    <source>
        <dbReference type="ARBA" id="ARBA00022676"/>
    </source>
</evidence>
<dbReference type="Gramene" id="TuG1812G0300003214.01.T09">
    <property type="protein sequence ID" value="TuG1812G0300003214.01.T09"/>
    <property type="gene ID" value="TuG1812G0300003214.01"/>
</dbReference>
<evidence type="ECO:0000256" key="5">
    <source>
        <dbReference type="ARBA" id="ARBA00010810"/>
    </source>
</evidence>
<evidence type="ECO:0000259" key="17">
    <source>
        <dbReference type="Pfam" id="PF02516"/>
    </source>
</evidence>
<dbReference type="InterPro" id="IPR003674">
    <property type="entry name" value="Oligo_trans_STT3"/>
</dbReference>
<comment type="subcellular location">
    <subcellularLocation>
        <location evidence="3">Endomembrane system</location>
        <topology evidence="3">Multi-pass membrane protein</topology>
    </subcellularLocation>
</comment>
<comment type="catalytic activity">
    <reaction evidence="15">
        <text>a di-trans,poly-cis-dolichyl diphosphooligosaccharide + L-asparaginyl-[protein] = N(4)-(oligosaccharide-(1-&gt;4)-N-acetyl-beta-D-glucosaminyl-(1-&gt;4)-N-acetyl-beta-D-glucosaminyl)-L-asparaginyl-[protein] + a di-trans,poly-cis-dolichyl diphosphate + H(+)</text>
        <dbReference type="Rhea" id="RHEA:22980"/>
        <dbReference type="Rhea" id="RHEA-COMP:12804"/>
        <dbReference type="Rhea" id="RHEA-COMP:12805"/>
        <dbReference type="Rhea" id="RHEA-COMP:19506"/>
        <dbReference type="Rhea" id="RHEA-COMP:19509"/>
        <dbReference type="ChEBI" id="CHEBI:15378"/>
        <dbReference type="ChEBI" id="CHEBI:50347"/>
        <dbReference type="ChEBI" id="CHEBI:57497"/>
        <dbReference type="ChEBI" id="CHEBI:57570"/>
        <dbReference type="ChEBI" id="CHEBI:132529"/>
        <dbReference type="EC" id="2.4.99.18"/>
    </reaction>
</comment>
<dbReference type="PANTHER" id="PTHR13872">
    <property type="entry name" value="DOLICHYL-DIPHOSPHOOLIGOSACCHARIDE--PROTEIN GLYCOSYLTRANSFERASE SUBUNIT"/>
    <property type="match status" value="1"/>
</dbReference>
<evidence type="ECO:0000256" key="13">
    <source>
        <dbReference type="ARBA" id="ARBA00023136"/>
    </source>
</evidence>
<reference evidence="18" key="2">
    <citation type="submission" date="2018-03" db="EMBL/GenBank/DDBJ databases">
        <title>The Triticum urartu genome reveals the dynamic nature of wheat genome evolution.</title>
        <authorList>
            <person name="Ling H."/>
            <person name="Ma B."/>
            <person name="Shi X."/>
            <person name="Liu H."/>
            <person name="Dong L."/>
            <person name="Sun H."/>
            <person name="Cao Y."/>
            <person name="Gao Q."/>
            <person name="Zheng S."/>
            <person name="Li Y."/>
            <person name="Yu Y."/>
            <person name="Du H."/>
            <person name="Qi M."/>
            <person name="Li Y."/>
            <person name="Yu H."/>
            <person name="Cui Y."/>
            <person name="Wang N."/>
            <person name="Chen C."/>
            <person name="Wu H."/>
            <person name="Zhao Y."/>
            <person name="Zhang J."/>
            <person name="Li Y."/>
            <person name="Zhou W."/>
            <person name="Zhang B."/>
            <person name="Hu W."/>
            <person name="Eijk M."/>
            <person name="Tang J."/>
            <person name="Witsenboer H."/>
            <person name="Zhao S."/>
            <person name="Li Z."/>
            <person name="Zhang A."/>
            <person name="Wang D."/>
            <person name="Liang C."/>
        </authorList>
    </citation>
    <scope>NUCLEOTIDE SEQUENCE [LARGE SCALE GENOMIC DNA]</scope>
    <source>
        <strain evidence="18">cv. G1812</strain>
    </source>
</reference>
<keyword evidence="11" id="KW-0460">Magnesium</keyword>
<proteinExistence type="inferred from homology"/>
<dbReference type="GO" id="GO:0004579">
    <property type="term" value="F:dolichyl-diphosphooligosaccharide-protein glycotransferase activity"/>
    <property type="evidence" value="ECO:0007669"/>
    <property type="project" value="UniProtKB-EC"/>
</dbReference>
<reference evidence="19" key="1">
    <citation type="journal article" date="2013" name="Nature">
        <title>Draft genome of the wheat A-genome progenitor Triticum urartu.</title>
        <authorList>
            <person name="Ling H.Q."/>
            <person name="Zhao S."/>
            <person name="Liu D."/>
            <person name="Wang J."/>
            <person name="Sun H."/>
            <person name="Zhang C."/>
            <person name="Fan H."/>
            <person name="Li D."/>
            <person name="Dong L."/>
            <person name="Tao Y."/>
            <person name="Gao C."/>
            <person name="Wu H."/>
            <person name="Li Y."/>
            <person name="Cui Y."/>
            <person name="Guo X."/>
            <person name="Zheng S."/>
            <person name="Wang B."/>
            <person name="Yu K."/>
            <person name="Liang Q."/>
            <person name="Yang W."/>
            <person name="Lou X."/>
            <person name="Chen J."/>
            <person name="Feng M."/>
            <person name="Jian J."/>
            <person name="Zhang X."/>
            <person name="Luo G."/>
            <person name="Jiang Y."/>
            <person name="Liu J."/>
            <person name="Wang Z."/>
            <person name="Sha Y."/>
            <person name="Zhang B."/>
            <person name="Wu H."/>
            <person name="Tang D."/>
            <person name="Shen Q."/>
            <person name="Xue P."/>
            <person name="Zou S."/>
            <person name="Wang X."/>
            <person name="Liu X."/>
            <person name="Wang F."/>
            <person name="Yang Y."/>
            <person name="An X."/>
            <person name="Dong Z."/>
            <person name="Zhang K."/>
            <person name="Zhang X."/>
            <person name="Luo M.C."/>
            <person name="Dvorak J."/>
            <person name="Tong Y."/>
            <person name="Wang J."/>
            <person name="Yang H."/>
            <person name="Li Z."/>
            <person name="Wang D."/>
            <person name="Zhang A."/>
            <person name="Wang J."/>
        </authorList>
    </citation>
    <scope>NUCLEOTIDE SEQUENCE</scope>
    <source>
        <strain evidence="19">cv. G1812</strain>
    </source>
</reference>
<comment type="pathway">
    <text evidence="4">Protein modification; protein glycosylation.</text>
</comment>
<dbReference type="InterPro" id="IPR048307">
    <property type="entry name" value="STT3_N"/>
</dbReference>
<evidence type="ECO:0000256" key="1">
    <source>
        <dbReference type="ARBA" id="ARBA00001936"/>
    </source>
</evidence>
<name>A0A8R7PTC9_TRIUA</name>
<dbReference type="GO" id="GO:0046872">
    <property type="term" value="F:metal ion binding"/>
    <property type="evidence" value="ECO:0007669"/>
    <property type="project" value="UniProtKB-KW"/>
</dbReference>
<feature type="transmembrane region" description="Helical" evidence="16">
    <location>
        <begin position="22"/>
        <end position="45"/>
    </location>
</feature>
<organism evidence="18 19">
    <name type="scientific">Triticum urartu</name>
    <name type="common">Red wild einkorn</name>
    <name type="synonym">Crithodium urartu</name>
    <dbReference type="NCBI Taxonomy" id="4572"/>
    <lineage>
        <taxon>Eukaryota</taxon>
        <taxon>Viridiplantae</taxon>
        <taxon>Streptophyta</taxon>
        <taxon>Embryophyta</taxon>
        <taxon>Tracheophyta</taxon>
        <taxon>Spermatophyta</taxon>
        <taxon>Magnoliopsida</taxon>
        <taxon>Liliopsida</taxon>
        <taxon>Poales</taxon>
        <taxon>Poaceae</taxon>
        <taxon>BOP clade</taxon>
        <taxon>Pooideae</taxon>
        <taxon>Triticodae</taxon>
        <taxon>Triticeae</taxon>
        <taxon>Triticinae</taxon>
        <taxon>Triticum</taxon>
    </lineage>
</organism>
<keyword evidence="10" id="KW-0479">Metal-binding</keyword>
<comment type="similarity">
    <text evidence="5">Belongs to the STT3 family.</text>
</comment>
<evidence type="ECO:0000256" key="3">
    <source>
        <dbReference type="ARBA" id="ARBA00004127"/>
    </source>
</evidence>
<comment type="cofactor">
    <cofactor evidence="1">
        <name>Mn(2+)</name>
        <dbReference type="ChEBI" id="CHEBI:29035"/>
    </cofactor>
</comment>
<dbReference type="Proteomes" id="UP000015106">
    <property type="component" value="Chromosome 3"/>
</dbReference>
<accession>A0A8R7PTC9</accession>
<evidence type="ECO:0000256" key="11">
    <source>
        <dbReference type="ARBA" id="ARBA00022842"/>
    </source>
</evidence>
<evidence type="ECO:0000256" key="10">
    <source>
        <dbReference type="ARBA" id="ARBA00022723"/>
    </source>
</evidence>
<keyword evidence="9 16" id="KW-0812">Transmembrane</keyword>
<evidence type="ECO:0000313" key="19">
    <source>
        <dbReference type="Proteomes" id="UP000015106"/>
    </source>
</evidence>
<dbReference type="AlphaFoldDB" id="A0A8R7PTC9"/>
<keyword evidence="8" id="KW-0808">Transferase</keyword>
<dbReference type="EC" id="2.4.99.18" evidence="6"/>
<keyword evidence="7" id="KW-0328">Glycosyltransferase</keyword>
<dbReference type="GO" id="GO:0016020">
    <property type="term" value="C:membrane"/>
    <property type="evidence" value="ECO:0007669"/>
    <property type="project" value="InterPro"/>
</dbReference>
<evidence type="ECO:0000256" key="15">
    <source>
        <dbReference type="ARBA" id="ARBA00048829"/>
    </source>
</evidence>
<comment type="cofactor">
    <cofactor evidence="2">
        <name>Mg(2+)</name>
        <dbReference type="ChEBI" id="CHEBI:18420"/>
    </cofactor>
</comment>
<protein>
    <recommendedName>
        <fullName evidence="6">dolichyl-diphosphooligosaccharide--protein glycotransferase</fullName>
        <ecNumber evidence="6">2.4.99.18</ecNumber>
    </recommendedName>
</protein>
<keyword evidence="14" id="KW-0464">Manganese</keyword>
<dbReference type="EnsemblPlants" id="TuG1812G0300003214.01.T09">
    <property type="protein sequence ID" value="TuG1812G0300003214.01.T09"/>
    <property type="gene ID" value="TuG1812G0300003214.01"/>
</dbReference>
<evidence type="ECO:0000256" key="12">
    <source>
        <dbReference type="ARBA" id="ARBA00022989"/>
    </source>
</evidence>
<evidence type="ECO:0000313" key="18">
    <source>
        <dbReference type="EnsemblPlants" id="TuG1812G0300003214.01.T09"/>
    </source>
</evidence>